<dbReference type="Pfam" id="PF00075">
    <property type="entry name" value="RNase_H"/>
    <property type="match status" value="1"/>
</dbReference>
<dbReference type="PROSITE" id="PS50879">
    <property type="entry name" value="RNASE_H_1"/>
    <property type="match status" value="1"/>
</dbReference>
<dbReference type="InterPro" id="IPR036397">
    <property type="entry name" value="RNaseH_sf"/>
</dbReference>
<organism evidence="3 4">
    <name type="scientific">Aplysia californica</name>
    <name type="common">California sea hare</name>
    <dbReference type="NCBI Taxonomy" id="6500"/>
    <lineage>
        <taxon>Eukaryota</taxon>
        <taxon>Metazoa</taxon>
        <taxon>Spiralia</taxon>
        <taxon>Lophotrochozoa</taxon>
        <taxon>Mollusca</taxon>
        <taxon>Gastropoda</taxon>
        <taxon>Heterobranchia</taxon>
        <taxon>Euthyneura</taxon>
        <taxon>Tectipleura</taxon>
        <taxon>Aplysiida</taxon>
        <taxon>Aplysioidea</taxon>
        <taxon>Aplysiidae</taxon>
        <taxon>Aplysia</taxon>
    </lineage>
</organism>
<dbReference type="InterPro" id="IPR012337">
    <property type="entry name" value="RNaseH-like_sf"/>
</dbReference>
<evidence type="ECO:0000313" key="4">
    <source>
        <dbReference type="RefSeq" id="XP_012941316.1"/>
    </source>
</evidence>
<evidence type="ECO:0000256" key="1">
    <source>
        <dbReference type="SAM" id="MobiDB-lite"/>
    </source>
</evidence>
<accession>A0ABM1A5P1</accession>
<gene>
    <name evidence="4" type="primary">LOC106012555</name>
</gene>
<reference evidence="4" key="1">
    <citation type="submission" date="2025-08" db="UniProtKB">
        <authorList>
            <consortium name="RefSeq"/>
        </authorList>
    </citation>
    <scope>IDENTIFICATION</scope>
</reference>
<feature type="compositionally biased region" description="Basic and acidic residues" evidence="1">
    <location>
        <begin position="297"/>
        <end position="307"/>
    </location>
</feature>
<dbReference type="Gene3D" id="3.30.420.10">
    <property type="entry name" value="Ribonuclease H-like superfamily/Ribonuclease H"/>
    <property type="match status" value="1"/>
</dbReference>
<protein>
    <submittedName>
        <fullName evidence="4">Uncharacterized protein LOC106012555</fullName>
    </submittedName>
</protein>
<keyword evidence="3" id="KW-1185">Reference proteome</keyword>
<name>A0ABM1A5P1_APLCA</name>
<dbReference type="RefSeq" id="XP_012941316.1">
    <property type="nucleotide sequence ID" value="XM_013085862.1"/>
</dbReference>
<proteinExistence type="predicted"/>
<evidence type="ECO:0000313" key="3">
    <source>
        <dbReference type="Proteomes" id="UP000694888"/>
    </source>
</evidence>
<dbReference type="GeneID" id="106012555"/>
<dbReference type="Proteomes" id="UP000694888">
    <property type="component" value="Unplaced"/>
</dbReference>
<feature type="domain" description="RNase H type-1" evidence="2">
    <location>
        <begin position="124"/>
        <end position="253"/>
    </location>
</feature>
<sequence>MRAVLGCTKDIHVVCMRYIHDLASIRVRHKVAQAKLYLNVLGDPRHPLHDNLSSIKGNRIKRGSSWMAEAEDSVRKVCGIDEICFGKEWFELSPDCRSLANVHIKCAAVINDNDIRQLIEEHSKPEDPMIYMDESVRRGERSRWGLGYTVGTKQVHSMTGIIERTTSSMKMEFEAVTRALGRLQNTRPRTTHLIIVTDSQSILRRVEKGLLRREWMNPIQHSSLRAITWIFCPWHSGVKANEEADRLAGSAVVDGEVKFDKGEVLKTLEEKLWDEEDRETAEHHAIIRMREIGIERGKGKKERLSGKERRRHNQTATGTTSMNTLRALVLGGTEHLWTCPVCNDIVAQDM</sequence>
<dbReference type="SUPFAM" id="SSF53098">
    <property type="entry name" value="Ribonuclease H-like"/>
    <property type="match status" value="1"/>
</dbReference>
<feature type="region of interest" description="Disordered" evidence="1">
    <location>
        <begin position="297"/>
        <end position="320"/>
    </location>
</feature>
<dbReference type="InterPro" id="IPR002156">
    <property type="entry name" value="RNaseH_domain"/>
</dbReference>
<evidence type="ECO:0000259" key="2">
    <source>
        <dbReference type="PROSITE" id="PS50879"/>
    </source>
</evidence>